<comment type="caution">
    <text evidence="1">The sequence shown here is derived from an EMBL/GenBank/DDBJ whole genome shotgun (WGS) entry which is preliminary data.</text>
</comment>
<reference evidence="1 2" key="1">
    <citation type="submission" date="2020-02" db="EMBL/GenBank/DDBJ databases">
        <title>Draft genome sequence of Haematococcus lacustris strain NIES-144.</title>
        <authorList>
            <person name="Morimoto D."/>
            <person name="Nakagawa S."/>
            <person name="Yoshida T."/>
            <person name="Sawayama S."/>
        </authorList>
    </citation>
    <scope>NUCLEOTIDE SEQUENCE [LARGE SCALE GENOMIC DNA]</scope>
    <source>
        <strain evidence="1 2">NIES-144</strain>
    </source>
</reference>
<accession>A0A699ZQR0</accession>
<dbReference type="Proteomes" id="UP000485058">
    <property type="component" value="Unassembled WGS sequence"/>
</dbReference>
<protein>
    <submittedName>
        <fullName evidence="1">Uncharacterized protein</fullName>
    </submittedName>
</protein>
<dbReference type="AlphaFoldDB" id="A0A699ZQR0"/>
<evidence type="ECO:0000313" key="1">
    <source>
        <dbReference type="EMBL" id="GFH20738.1"/>
    </source>
</evidence>
<name>A0A699ZQR0_HAELA</name>
<gene>
    <name evidence="1" type="ORF">HaLaN_17909</name>
</gene>
<evidence type="ECO:0000313" key="2">
    <source>
        <dbReference type="Proteomes" id="UP000485058"/>
    </source>
</evidence>
<sequence length="41" mass="5030">MVMARLLKIRHEKKRSRTRERALLHMEQLRNTAWQVLPQTC</sequence>
<organism evidence="1 2">
    <name type="scientific">Haematococcus lacustris</name>
    <name type="common">Green alga</name>
    <name type="synonym">Haematococcus pluvialis</name>
    <dbReference type="NCBI Taxonomy" id="44745"/>
    <lineage>
        <taxon>Eukaryota</taxon>
        <taxon>Viridiplantae</taxon>
        <taxon>Chlorophyta</taxon>
        <taxon>core chlorophytes</taxon>
        <taxon>Chlorophyceae</taxon>
        <taxon>CS clade</taxon>
        <taxon>Chlamydomonadales</taxon>
        <taxon>Haematococcaceae</taxon>
        <taxon>Haematococcus</taxon>
    </lineage>
</organism>
<keyword evidence="2" id="KW-1185">Reference proteome</keyword>
<proteinExistence type="predicted"/>
<dbReference type="EMBL" id="BLLF01001689">
    <property type="protein sequence ID" value="GFH20738.1"/>
    <property type="molecule type" value="Genomic_DNA"/>
</dbReference>